<feature type="coiled-coil region" evidence="6">
    <location>
        <begin position="145"/>
        <end position="172"/>
    </location>
</feature>
<dbReference type="GO" id="GO:0003729">
    <property type="term" value="F:mRNA binding"/>
    <property type="evidence" value="ECO:0007669"/>
    <property type="project" value="TreeGrafter"/>
</dbReference>
<dbReference type="EMBL" id="REGN01000439">
    <property type="protein sequence ID" value="RNA41890.1"/>
    <property type="molecule type" value="Genomic_DNA"/>
</dbReference>
<proteinExistence type="inferred from homology"/>
<dbReference type="PANTHER" id="PTHR23253:SF78">
    <property type="entry name" value="EUKARYOTIC TRANSLATION INITIATION FACTOR 4G1, ISOFORM B-RELATED"/>
    <property type="match status" value="1"/>
</dbReference>
<dbReference type="OrthoDB" id="514777at2759"/>
<keyword evidence="6" id="KW-0175">Coiled coil</keyword>
<feature type="domain" description="MI" evidence="8">
    <location>
        <begin position="309"/>
        <end position="438"/>
    </location>
</feature>
<dbReference type="SUPFAM" id="SSF48371">
    <property type="entry name" value="ARM repeat"/>
    <property type="match status" value="3"/>
</dbReference>
<evidence type="ECO:0000256" key="1">
    <source>
        <dbReference type="ARBA" id="ARBA00005775"/>
    </source>
</evidence>
<dbReference type="Pfam" id="PF02854">
    <property type="entry name" value="MIF4G"/>
    <property type="match status" value="1"/>
</dbReference>
<dbReference type="PROSITE" id="PS51366">
    <property type="entry name" value="MI"/>
    <property type="match status" value="1"/>
</dbReference>
<name>A0A3M7T218_BRAPC</name>
<reference evidence="9 10" key="1">
    <citation type="journal article" date="2018" name="Sci. Rep.">
        <title>Genomic signatures of local adaptation to the degree of environmental predictability in rotifers.</title>
        <authorList>
            <person name="Franch-Gras L."/>
            <person name="Hahn C."/>
            <person name="Garcia-Roger E.M."/>
            <person name="Carmona M.J."/>
            <person name="Serra M."/>
            <person name="Gomez A."/>
        </authorList>
    </citation>
    <scope>NUCLEOTIDE SEQUENCE [LARGE SCALE GENOMIC DNA]</scope>
    <source>
        <strain evidence="9">HYR1</strain>
    </source>
</reference>
<gene>
    <name evidence="9" type="ORF">BpHYR1_032008</name>
</gene>
<dbReference type="InterPro" id="IPR003890">
    <property type="entry name" value="MIF4G-like_typ-3"/>
</dbReference>
<protein>
    <submittedName>
        <fullName evidence="9">Eukaryotic translation initiation factor 4 gamma 1-like isoform X1</fullName>
    </submittedName>
</protein>
<organism evidence="9 10">
    <name type="scientific">Brachionus plicatilis</name>
    <name type="common">Marine rotifer</name>
    <name type="synonym">Brachionus muelleri</name>
    <dbReference type="NCBI Taxonomy" id="10195"/>
    <lineage>
        <taxon>Eukaryota</taxon>
        <taxon>Metazoa</taxon>
        <taxon>Spiralia</taxon>
        <taxon>Gnathifera</taxon>
        <taxon>Rotifera</taxon>
        <taxon>Eurotatoria</taxon>
        <taxon>Monogononta</taxon>
        <taxon>Pseudotrocha</taxon>
        <taxon>Ploima</taxon>
        <taxon>Brachionidae</taxon>
        <taxon>Brachionus</taxon>
    </lineage>
</organism>
<evidence type="ECO:0000313" key="9">
    <source>
        <dbReference type="EMBL" id="RNA41890.1"/>
    </source>
</evidence>
<accession>A0A3M7T218</accession>
<evidence type="ECO:0000256" key="5">
    <source>
        <dbReference type="ARBA" id="ARBA00022917"/>
    </source>
</evidence>
<keyword evidence="3" id="KW-0597">Phosphoprotein</keyword>
<evidence type="ECO:0000259" key="7">
    <source>
        <dbReference type="PROSITE" id="PS51363"/>
    </source>
</evidence>
<evidence type="ECO:0000256" key="3">
    <source>
        <dbReference type="ARBA" id="ARBA00022553"/>
    </source>
</evidence>
<dbReference type="GO" id="GO:0003743">
    <property type="term" value="F:translation initiation factor activity"/>
    <property type="evidence" value="ECO:0007669"/>
    <property type="project" value="UniProtKB-KW"/>
</dbReference>
<evidence type="ECO:0000313" key="10">
    <source>
        <dbReference type="Proteomes" id="UP000276133"/>
    </source>
</evidence>
<evidence type="ECO:0000256" key="2">
    <source>
        <dbReference type="ARBA" id="ARBA00022540"/>
    </source>
</evidence>
<dbReference type="SMART" id="SM00543">
    <property type="entry name" value="MIF4G"/>
    <property type="match status" value="1"/>
</dbReference>
<evidence type="ECO:0000256" key="6">
    <source>
        <dbReference type="SAM" id="Coils"/>
    </source>
</evidence>
<dbReference type="Proteomes" id="UP000276133">
    <property type="component" value="Unassembled WGS sequence"/>
</dbReference>
<evidence type="ECO:0000259" key="8">
    <source>
        <dbReference type="PROSITE" id="PS51366"/>
    </source>
</evidence>
<dbReference type="Gene3D" id="1.25.40.180">
    <property type="match status" value="3"/>
</dbReference>
<dbReference type="PROSITE" id="PS51363">
    <property type="entry name" value="W2"/>
    <property type="match status" value="1"/>
</dbReference>
<dbReference type="PANTHER" id="PTHR23253">
    <property type="entry name" value="EUKARYOTIC TRANSLATION INITIATION FACTOR 4 GAMMA"/>
    <property type="match status" value="1"/>
</dbReference>
<dbReference type="STRING" id="10195.A0A3M7T218"/>
<sequence length="668" mass="79927">MQSELILKKDVDLHHSQDPYRVQNADEIDEDQSIERQLRFVLNRLTPENFQKLVINLINLPLNTQERLNTAVNIIYQNALNEELYSHLYAQACKLMSQIKVPFEHVSSKFISFLSILLKKCEKEFDTDYHKDKYYEYLVKEAEFVTDEQKRKQLLDQANEQLEKAKQNYIGNVSFLAELYNMDLLDDAILHEGIKRLFEKQEKDEENLECLCKLLTRVGPKFDNYKNKEKIDDYFEHLRDIYEKRFSISARIRFMILNLIELRENNWTPRHESGPKRIEEIRNQVLAEREERELRFAQTVPQTQIEFMVADGRRYSLFYGYAHHILDQLKYREDFDRVLGYILKVDPDRHSELFEALICISMDKSDQQRDLIGEFFYQNLKSKVFKLDQFKMGLRKVLLKALESYMKGYKFPKKLSQILANLIRLDFLDISFLKDAFEPVKRDQLCARIMAKTLKLAAEQIGCQNVSDIFELSGLDFNYFFENFENEVDRRDFFKEMRIEWVSTIHEHQRQSVELIQSFKEKLEVIFRETGEEPLAVLDRIEPEFHKEETKTKEFIRALSVVFFEKVLHHKRIDSDKFKKMENILVNFVKEHLDLQLEMLYSVQVLAFHMKYETNFLPVSFMLLYSDEIVERKAFFKWMNNPRGKGHGIAQVFLSSFFEHISRPQTEK</sequence>
<dbReference type="GO" id="GO:0006417">
    <property type="term" value="P:regulation of translation"/>
    <property type="evidence" value="ECO:0007669"/>
    <property type="project" value="UniProtKB-KW"/>
</dbReference>
<keyword evidence="10" id="KW-1185">Reference proteome</keyword>
<keyword evidence="5" id="KW-0648">Protein biosynthesis</keyword>
<comment type="similarity">
    <text evidence="1">Belongs to the eukaryotic initiation factor 4G family.</text>
</comment>
<dbReference type="InterPro" id="IPR003307">
    <property type="entry name" value="W2_domain"/>
</dbReference>
<comment type="caution">
    <text evidence="9">The sequence shown here is derived from an EMBL/GenBank/DDBJ whole genome shotgun (WGS) entry which is preliminary data.</text>
</comment>
<dbReference type="GO" id="GO:0016281">
    <property type="term" value="C:eukaryotic translation initiation factor 4F complex"/>
    <property type="evidence" value="ECO:0007669"/>
    <property type="project" value="TreeGrafter"/>
</dbReference>
<dbReference type="InterPro" id="IPR016024">
    <property type="entry name" value="ARM-type_fold"/>
</dbReference>
<feature type="domain" description="W2" evidence="7">
    <location>
        <begin position="506"/>
        <end position="668"/>
    </location>
</feature>
<dbReference type="InterPro" id="IPR003891">
    <property type="entry name" value="Initiation_fac_eIF4g_MI"/>
</dbReference>
<evidence type="ECO:0000256" key="4">
    <source>
        <dbReference type="ARBA" id="ARBA00022845"/>
    </source>
</evidence>
<keyword evidence="2 9" id="KW-0396">Initiation factor</keyword>
<dbReference type="AlphaFoldDB" id="A0A3M7T218"/>
<keyword evidence="4" id="KW-0810">Translation regulation</keyword>